<dbReference type="PROSITE" id="PS50404">
    <property type="entry name" value="GST_NTER"/>
    <property type="match status" value="1"/>
</dbReference>
<comment type="caution">
    <text evidence="5">The sequence shown here is derived from an EMBL/GenBank/DDBJ whole genome shotgun (WGS) entry which is preliminary data.</text>
</comment>
<dbReference type="PANTHER" id="PTHR43968:SF6">
    <property type="entry name" value="GLUTATHIONE S-TRANSFERASE OMEGA"/>
    <property type="match status" value="1"/>
</dbReference>
<dbReference type="FunFam" id="3.40.30.10:FF:000123">
    <property type="entry name" value="Glutathione transferase o1"/>
    <property type="match status" value="1"/>
</dbReference>
<evidence type="ECO:0000313" key="6">
    <source>
        <dbReference type="Proteomes" id="UP000494165"/>
    </source>
</evidence>
<dbReference type="InterPro" id="IPR010987">
    <property type="entry name" value="Glutathione-S-Trfase_C-like"/>
</dbReference>
<comment type="similarity">
    <text evidence="1">Belongs to the GST superfamily. Omega family.</text>
</comment>
<dbReference type="Pfam" id="PF13410">
    <property type="entry name" value="GST_C_2"/>
    <property type="match status" value="1"/>
</dbReference>
<reference evidence="5 6" key="1">
    <citation type="submission" date="2020-04" db="EMBL/GenBank/DDBJ databases">
        <authorList>
            <person name="Alioto T."/>
            <person name="Alioto T."/>
            <person name="Gomez Garrido J."/>
        </authorList>
    </citation>
    <scope>NUCLEOTIDE SEQUENCE [LARGE SCALE GENOMIC DNA]</scope>
</reference>
<dbReference type="PANTHER" id="PTHR43968">
    <property type="match status" value="1"/>
</dbReference>
<evidence type="ECO:0000259" key="4">
    <source>
        <dbReference type="PROSITE" id="PS50405"/>
    </source>
</evidence>
<dbReference type="InterPro" id="IPR036282">
    <property type="entry name" value="Glutathione-S-Trfase_C_sf"/>
</dbReference>
<dbReference type="EMBL" id="CADEPI010000655">
    <property type="protein sequence ID" value="CAB3387954.1"/>
    <property type="molecule type" value="Genomic_DNA"/>
</dbReference>
<dbReference type="PROSITE" id="PS50405">
    <property type="entry name" value="GST_CTER"/>
    <property type="match status" value="1"/>
</dbReference>
<protein>
    <recommendedName>
        <fullName evidence="7">Glutathione transferase</fullName>
    </recommendedName>
</protein>
<evidence type="ECO:0000259" key="3">
    <source>
        <dbReference type="PROSITE" id="PS50404"/>
    </source>
</evidence>
<dbReference type="GO" id="GO:0004364">
    <property type="term" value="F:glutathione transferase activity"/>
    <property type="evidence" value="ECO:0007669"/>
    <property type="project" value="InterPro"/>
</dbReference>
<dbReference type="Pfam" id="PF13409">
    <property type="entry name" value="GST_N_2"/>
    <property type="match status" value="1"/>
</dbReference>
<dbReference type="InterPro" id="IPR005442">
    <property type="entry name" value="GST_omega"/>
</dbReference>
<dbReference type="CDD" id="cd03184">
    <property type="entry name" value="GST_C_Omega"/>
    <property type="match status" value="1"/>
</dbReference>
<evidence type="ECO:0000256" key="1">
    <source>
        <dbReference type="ARBA" id="ARBA00011067"/>
    </source>
</evidence>
<dbReference type="InterPro" id="IPR004045">
    <property type="entry name" value="Glutathione_S-Trfase_N"/>
</dbReference>
<evidence type="ECO:0000256" key="2">
    <source>
        <dbReference type="ARBA" id="ARBA00023002"/>
    </source>
</evidence>
<dbReference type="GO" id="GO:0005737">
    <property type="term" value="C:cytoplasm"/>
    <property type="evidence" value="ECO:0007669"/>
    <property type="project" value="InterPro"/>
</dbReference>
<proteinExistence type="inferred from homology"/>
<feature type="domain" description="GST C-terminal" evidence="4">
    <location>
        <begin position="104"/>
        <end position="235"/>
    </location>
</feature>
<evidence type="ECO:0000313" key="5">
    <source>
        <dbReference type="EMBL" id="CAB3387954.1"/>
    </source>
</evidence>
<dbReference type="InterPro" id="IPR036249">
    <property type="entry name" value="Thioredoxin-like_sf"/>
</dbReference>
<dbReference type="Gene3D" id="1.20.1050.10">
    <property type="match status" value="1"/>
</dbReference>
<dbReference type="FunFam" id="1.20.1050.10:FF:000009">
    <property type="entry name" value="Glutathione S-transferase omega-1"/>
    <property type="match status" value="1"/>
</dbReference>
<dbReference type="SUPFAM" id="SSF47616">
    <property type="entry name" value="GST C-terminal domain-like"/>
    <property type="match status" value="1"/>
</dbReference>
<dbReference type="PRINTS" id="PR01625">
    <property type="entry name" value="GSTRNSFRASEO"/>
</dbReference>
<gene>
    <name evidence="5" type="ORF">CLODIP_2_CD11907</name>
</gene>
<keyword evidence="6" id="KW-1185">Reference proteome</keyword>
<dbReference type="InterPro" id="IPR050983">
    <property type="entry name" value="GST_Omega/HSP26"/>
</dbReference>
<dbReference type="GO" id="GO:0006749">
    <property type="term" value="P:glutathione metabolic process"/>
    <property type="evidence" value="ECO:0007669"/>
    <property type="project" value="TreeGrafter"/>
</dbReference>
<dbReference type="SFLD" id="SFLDG00358">
    <property type="entry name" value="Main_(cytGST)"/>
    <property type="match status" value="1"/>
</dbReference>
<keyword evidence="2" id="KW-0560">Oxidoreductase</keyword>
<feature type="domain" description="GST N-terminal" evidence="3">
    <location>
        <begin position="19"/>
        <end position="98"/>
    </location>
</feature>
<dbReference type="InterPro" id="IPR040079">
    <property type="entry name" value="Glutathione_S-Trfase"/>
</dbReference>
<organism evidence="5 6">
    <name type="scientific">Cloeon dipterum</name>
    <dbReference type="NCBI Taxonomy" id="197152"/>
    <lineage>
        <taxon>Eukaryota</taxon>
        <taxon>Metazoa</taxon>
        <taxon>Ecdysozoa</taxon>
        <taxon>Arthropoda</taxon>
        <taxon>Hexapoda</taxon>
        <taxon>Insecta</taxon>
        <taxon>Pterygota</taxon>
        <taxon>Palaeoptera</taxon>
        <taxon>Ephemeroptera</taxon>
        <taxon>Pisciforma</taxon>
        <taxon>Baetidae</taxon>
        <taxon>Cloeon</taxon>
    </lineage>
</organism>
<accession>A0A8S1DV86</accession>
<evidence type="ECO:0008006" key="7">
    <source>
        <dbReference type="Google" id="ProtNLM"/>
    </source>
</evidence>
<sequence>MKETPHLAQGTPHPPLEKDALRIYNMRFCPYAERSLLVGSAKGIKFEVVNVNLVDKPDWFVAMNPPGLVPTLEWGDGRVLGESLIVSEYLDEIGDASRPLQSSDPFQKAKDKLLADKFSQVISALFKIMLNYHKPELDLSPFDDMLRYLDRYEKELKSRPSQFFNGDKPGYVDYMIWPWFERFELLGVLVGDKLKFPKTRYPRLTEWTSAMLEDDAVKTWYLPVEVHEQYMRSRFSGGATDYDFLVRQQEVKTSNL</sequence>
<dbReference type="AlphaFoldDB" id="A0A8S1DV86"/>
<dbReference type="SFLD" id="SFLDS00019">
    <property type="entry name" value="Glutathione_Transferase_(cytos"/>
    <property type="match status" value="1"/>
</dbReference>
<dbReference type="Proteomes" id="UP000494165">
    <property type="component" value="Unassembled WGS sequence"/>
</dbReference>
<dbReference type="SUPFAM" id="SSF52833">
    <property type="entry name" value="Thioredoxin-like"/>
    <property type="match status" value="1"/>
</dbReference>
<dbReference type="Gene3D" id="3.40.30.10">
    <property type="entry name" value="Glutaredoxin"/>
    <property type="match status" value="1"/>
</dbReference>
<name>A0A8S1DV86_9INSE</name>
<dbReference type="OrthoDB" id="4951845at2759"/>
<dbReference type="GO" id="GO:0045174">
    <property type="term" value="F:glutathione dehydrogenase (ascorbate) activity"/>
    <property type="evidence" value="ECO:0007669"/>
    <property type="project" value="TreeGrafter"/>
</dbReference>